<name>A0ABR1ZXR3_9ROSI</name>
<dbReference type="Proteomes" id="UP001396334">
    <property type="component" value="Unassembled WGS sequence"/>
</dbReference>
<dbReference type="EMBL" id="JBBPBN010000515">
    <property type="protein sequence ID" value="KAK8485166.1"/>
    <property type="molecule type" value="Genomic_DNA"/>
</dbReference>
<gene>
    <name evidence="1" type="ORF">V6N11_080176</name>
</gene>
<evidence type="ECO:0000313" key="2">
    <source>
        <dbReference type="Proteomes" id="UP001396334"/>
    </source>
</evidence>
<evidence type="ECO:0000313" key="1">
    <source>
        <dbReference type="EMBL" id="KAK8485166.1"/>
    </source>
</evidence>
<reference evidence="1 2" key="1">
    <citation type="journal article" date="2024" name="G3 (Bethesda)">
        <title>Genome assembly of Hibiscus sabdariffa L. provides insights into metabolisms of medicinal natural products.</title>
        <authorList>
            <person name="Kim T."/>
        </authorList>
    </citation>
    <scope>NUCLEOTIDE SEQUENCE [LARGE SCALE GENOMIC DNA]</scope>
    <source>
        <strain evidence="1">TK-2024</strain>
        <tissue evidence="1">Old leaves</tissue>
    </source>
</reference>
<protein>
    <submittedName>
        <fullName evidence="1">Uncharacterized protein</fullName>
    </submittedName>
</protein>
<comment type="caution">
    <text evidence="1">The sequence shown here is derived from an EMBL/GenBank/DDBJ whole genome shotgun (WGS) entry which is preliminary data.</text>
</comment>
<sequence>MSSHCCMITVRKFASLDSLLLTSISKPDFPDETTKASYTVSQPLKNHSESLDSSSVFLLISSTSTCLRGTTRAEMTTNLGPSFNKEPILSGGGGSKDIILSWTYKPEDQQVQGKKGSSFCRKETEMEILGSS</sequence>
<keyword evidence="2" id="KW-1185">Reference proteome</keyword>
<organism evidence="1 2">
    <name type="scientific">Hibiscus sabdariffa</name>
    <name type="common">roselle</name>
    <dbReference type="NCBI Taxonomy" id="183260"/>
    <lineage>
        <taxon>Eukaryota</taxon>
        <taxon>Viridiplantae</taxon>
        <taxon>Streptophyta</taxon>
        <taxon>Embryophyta</taxon>
        <taxon>Tracheophyta</taxon>
        <taxon>Spermatophyta</taxon>
        <taxon>Magnoliopsida</taxon>
        <taxon>eudicotyledons</taxon>
        <taxon>Gunneridae</taxon>
        <taxon>Pentapetalae</taxon>
        <taxon>rosids</taxon>
        <taxon>malvids</taxon>
        <taxon>Malvales</taxon>
        <taxon>Malvaceae</taxon>
        <taxon>Malvoideae</taxon>
        <taxon>Hibiscus</taxon>
    </lineage>
</organism>
<proteinExistence type="predicted"/>
<accession>A0ABR1ZXR3</accession>